<keyword evidence="3 7" id="KW-0547">Nucleotide-binding</keyword>
<keyword evidence="4 7" id="KW-0067">ATP-binding</keyword>
<comment type="function">
    <text evidence="7">Part of the ABC transporter complex PotABCD involved in spermidine/putrescine import. Responsible for energy coupling to the transport system.</text>
</comment>
<dbReference type="InterPro" id="IPR003593">
    <property type="entry name" value="AAA+_ATPase"/>
</dbReference>
<comment type="catalytic activity">
    <reaction evidence="7">
        <text>ATP + H2O + polyamine-[polyamine-binding protein]Side 1 = ADP + phosphate + polyamineSide 2 + [polyamine-binding protein]Side 1.</text>
        <dbReference type="EC" id="7.6.2.11"/>
    </reaction>
</comment>
<dbReference type="AlphaFoldDB" id="A0A1M7S506"/>
<dbReference type="InterPro" id="IPR050093">
    <property type="entry name" value="ABC_SmlMolc_Importer"/>
</dbReference>
<feature type="domain" description="ABC transporter" evidence="8">
    <location>
        <begin position="6"/>
        <end position="236"/>
    </location>
</feature>
<evidence type="ECO:0000256" key="3">
    <source>
        <dbReference type="ARBA" id="ARBA00022741"/>
    </source>
</evidence>
<protein>
    <recommendedName>
        <fullName evidence="7">Spermidine/putrescine import ATP-binding protein PotA</fullName>
        <ecNumber evidence="7">7.6.2.11</ecNumber>
    </recommendedName>
</protein>
<dbReference type="InterPro" id="IPR017871">
    <property type="entry name" value="ABC_transporter-like_CS"/>
</dbReference>
<accession>A0A1M7S506</accession>
<dbReference type="SMART" id="SM00382">
    <property type="entry name" value="AAA"/>
    <property type="match status" value="1"/>
</dbReference>
<evidence type="ECO:0000256" key="2">
    <source>
        <dbReference type="ARBA" id="ARBA00022475"/>
    </source>
</evidence>
<keyword evidence="2 7" id="KW-1003">Cell membrane</keyword>
<evidence type="ECO:0000313" key="10">
    <source>
        <dbReference type="Proteomes" id="UP000184207"/>
    </source>
</evidence>
<dbReference type="EC" id="7.6.2.11" evidence="7"/>
<evidence type="ECO:0000259" key="8">
    <source>
        <dbReference type="PROSITE" id="PS50893"/>
    </source>
</evidence>
<dbReference type="InterPro" id="IPR003439">
    <property type="entry name" value="ABC_transporter-like_ATP-bd"/>
</dbReference>
<dbReference type="GO" id="GO:0005524">
    <property type="term" value="F:ATP binding"/>
    <property type="evidence" value="ECO:0007669"/>
    <property type="project" value="UniProtKB-KW"/>
</dbReference>
<dbReference type="Gene3D" id="2.40.50.100">
    <property type="match status" value="1"/>
</dbReference>
<keyword evidence="5 7" id="KW-1278">Translocase</keyword>
<evidence type="ECO:0000256" key="6">
    <source>
        <dbReference type="ARBA" id="ARBA00023136"/>
    </source>
</evidence>
<dbReference type="InterPro" id="IPR013611">
    <property type="entry name" value="Transp-assoc_OB_typ2"/>
</dbReference>
<dbReference type="Gene3D" id="3.40.50.300">
    <property type="entry name" value="P-loop containing nucleotide triphosphate hydrolases"/>
    <property type="match status" value="1"/>
</dbReference>
<dbReference type="NCBIfam" id="TIGR01187">
    <property type="entry name" value="potA"/>
    <property type="match status" value="1"/>
</dbReference>
<reference evidence="10" key="1">
    <citation type="submission" date="2016-12" db="EMBL/GenBank/DDBJ databases">
        <authorList>
            <person name="Varghese N."/>
            <person name="Submissions S."/>
        </authorList>
    </citation>
    <scope>NUCLEOTIDE SEQUENCE [LARGE SCALE GENOMIC DNA]</scope>
    <source>
        <strain evidence="10">DSM 13020</strain>
    </source>
</reference>
<dbReference type="InterPro" id="IPR008995">
    <property type="entry name" value="Mo/tungstate-bd_C_term_dom"/>
</dbReference>
<name>A0A1M7S506_FERGO</name>
<dbReference type="Proteomes" id="UP000184207">
    <property type="component" value="Unassembled WGS sequence"/>
</dbReference>
<dbReference type="GO" id="GO:0016887">
    <property type="term" value="F:ATP hydrolysis activity"/>
    <property type="evidence" value="ECO:0007669"/>
    <property type="project" value="InterPro"/>
</dbReference>
<organism evidence="9 10">
    <name type="scientific">Fervidobacterium gondwanense DSM 13020</name>
    <dbReference type="NCBI Taxonomy" id="1121883"/>
    <lineage>
        <taxon>Bacteria</taxon>
        <taxon>Thermotogati</taxon>
        <taxon>Thermotogota</taxon>
        <taxon>Thermotogae</taxon>
        <taxon>Thermotogales</taxon>
        <taxon>Fervidobacteriaceae</taxon>
        <taxon>Fervidobacterium</taxon>
    </lineage>
</organism>
<dbReference type="FunFam" id="3.40.50.300:FF:000042">
    <property type="entry name" value="Maltose/maltodextrin ABC transporter, ATP-binding protein"/>
    <property type="match status" value="1"/>
</dbReference>
<keyword evidence="1 7" id="KW-0813">Transport</keyword>
<evidence type="ECO:0000256" key="5">
    <source>
        <dbReference type="ARBA" id="ARBA00022967"/>
    </source>
</evidence>
<comment type="subunit">
    <text evidence="7">The complex is composed of two ATP-binding proteins (PotA), two transmembrane proteins (PotB and PotC) and a solute-binding protein (PotD).</text>
</comment>
<dbReference type="PANTHER" id="PTHR42781:SF4">
    <property type="entry name" value="SPERMIDINE_PUTRESCINE IMPORT ATP-BINDING PROTEIN POTA"/>
    <property type="match status" value="1"/>
</dbReference>
<dbReference type="OrthoDB" id="9802264at2"/>
<dbReference type="GO" id="GO:0043190">
    <property type="term" value="C:ATP-binding cassette (ABC) transporter complex"/>
    <property type="evidence" value="ECO:0007669"/>
    <property type="project" value="InterPro"/>
</dbReference>
<sequence>MPGSSVSIVEVDKYFGDFHVLKNINLEIRENEFFSLLGPSGCGKTTLLRIIAGLEDVDDGDVLLDDKSIIHLPPNKRPVNTIFQNYALFPHLTVYENIAFPLRLKKLSENEIKEKVEWLLSLTRLEEHAKKKPTQLSGGQKQRVSLARALANEPKVLLLDEPVSALDAKLRQELLIELDNLHDKVGITFIYVTHDQSEALSVSDHVAVMNNGIVVQYGTPYEIYESPADTFVATFIGESNLMKGTVKELISENYALVEFPTLGDIVCFRDKPLNLGDDVLITLRPEKIRISHSKPQLSADSYTNIVHGIVDETIYMGYQTKYFVRTDGGYILKVYKQHASYLLDEKIIQWKDEVYMYWNPDDSFIVEVERVD</sequence>
<keyword evidence="10" id="KW-1185">Reference proteome</keyword>
<dbReference type="RefSeq" id="WP_072757973.1">
    <property type="nucleotide sequence ID" value="NZ_FRDJ01000002.1"/>
</dbReference>
<evidence type="ECO:0000256" key="7">
    <source>
        <dbReference type="RuleBase" id="RU364083"/>
    </source>
</evidence>
<dbReference type="Pfam" id="PF00005">
    <property type="entry name" value="ABC_tran"/>
    <property type="match status" value="1"/>
</dbReference>
<dbReference type="InterPro" id="IPR027417">
    <property type="entry name" value="P-loop_NTPase"/>
</dbReference>
<dbReference type="EMBL" id="FRDJ01000002">
    <property type="protein sequence ID" value="SHN53415.1"/>
    <property type="molecule type" value="Genomic_DNA"/>
</dbReference>
<evidence type="ECO:0000256" key="1">
    <source>
        <dbReference type="ARBA" id="ARBA00022448"/>
    </source>
</evidence>
<evidence type="ECO:0000256" key="4">
    <source>
        <dbReference type="ARBA" id="ARBA00022840"/>
    </source>
</evidence>
<proteinExistence type="inferred from homology"/>
<dbReference type="InterPro" id="IPR005893">
    <property type="entry name" value="PotA-like"/>
</dbReference>
<dbReference type="SUPFAM" id="SSF52540">
    <property type="entry name" value="P-loop containing nucleoside triphosphate hydrolases"/>
    <property type="match status" value="1"/>
</dbReference>
<dbReference type="PANTHER" id="PTHR42781">
    <property type="entry name" value="SPERMIDINE/PUTRESCINE IMPORT ATP-BINDING PROTEIN POTA"/>
    <property type="match status" value="1"/>
</dbReference>
<dbReference type="PROSITE" id="PS00211">
    <property type="entry name" value="ABC_TRANSPORTER_1"/>
    <property type="match status" value="1"/>
</dbReference>
<dbReference type="GO" id="GO:0015417">
    <property type="term" value="F:ABC-type polyamine transporter activity"/>
    <property type="evidence" value="ECO:0007669"/>
    <property type="project" value="UniProtKB-EC"/>
</dbReference>
<evidence type="ECO:0000313" key="9">
    <source>
        <dbReference type="EMBL" id="SHN53415.1"/>
    </source>
</evidence>
<dbReference type="PROSITE" id="PS50893">
    <property type="entry name" value="ABC_TRANSPORTER_2"/>
    <property type="match status" value="1"/>
</dbReference>
<comment type="similarity">
    <text evidence="7">Belongs to the ABC transporter superfamily. Spermidine/putrescine importer (TC 3.A.1.11.1) family.</text>
</comment>
<dbReference type="STRING" id="1121883.SAMN02745226_00478"/>
<dbReference type="SUPFAM" id="SSF50331">
    <property type="entry name" value="MOP-like"/>
    <property type="match status" value="1"/>
</dbReference>
<gene>
    <name evidence="7" type="primary">potA</name>
    <name evidence="9" type="ORF">SAMN02745226_00478</name>
</gene>
<keyword evidence="6 7" id="KW-0472">Membrane</keyword>
<dbReference type="Pfam" id="PF08402">
    <property type="entry name" value="TOBE_2"/>
    <property type="match status" value="1"/>
</dbReference>